<dbReference type="SUPFAM" id="SSF48452">
    <property type="entry name" value="TPR-like"/>
    <property type="match status" value="1"/>
</dbReference>
<dbReference type="SUPFAM" id="SSF51197">
    <property type="entry name" value="Clavaminate synthase-like"/>
    <property type="match status" value="1"/>
</dbReference>
<organism evidence="1 2">
    <name type="scientific">Brevundimonas staleyi</name>
    <dbReference type="NCBI Taxonomy" id="74326"/>
    <lineage>
        <taxon>Bacteria</taxon>
        <taxon>Pseudomonadati</taxon>
        <taxon>Pseudomonadota</taxon>
        <taxon>Alphaproteobacteria</taxon>
        <taxon>Caulobacterales</taxon>
        <taxon>Caulobacteraceae</taxon>
        <taxon>Brevundimonas</taxon>
    </lineage>
</organism>
<gene>
    <name evidence="1" type="ORF">ACFPIE_01710</name>
</gene>
<keyword evidence="2" id="KW-1185">Reference proteome</keyword>
<dbReference type="RefSeq" id="WP_374038532.1">
    <property type="nucleotide sequence ID" value="NZ_CP169082.1"/>
</dbReference>
<comment type="caution">
    <text evidence="1">The sequence shown here is derived from an EMBL/GenBank/DDBJ whole genome shotgun (WGS) entry which is preliminary data.</text>
</comment>
<dbReference type="EMBL" id="JBHSLF010000002">
    <property type="protein sequence ID" value="MFC5342609.1"/>
    <property type="molecule type" value="Genomic_DNA"/>
</dbReference>
<evidence type="ECO:0000313" key="2">
    <source>
        <dbReference type="Proteomes" id="UP001596152"/>
    </source>
</evidence>
<dbReference type="Gene3D" id="1.25.40.10">
    <property type="entry name" value="Tetratricopeptide repeat domain"/>
    <property type="match status" value="1"/>
</dbReference>
<sequence>MSPHGPHAAARIAALTRTVGERPSSAVAEHNLAAALGDMGDSPAALEAVERAFAKGGDAPETWLVFARVLISLSRLEEAEAALRQTLTRRLRYADALRDQAQLVWMRTGDASEALAAIDALLTADPADVDLAGLRARIARDILGDRPAYSGLEPWLARPHPPVLDLIAATAASGFDPALALTHAKAADRALPGVAEARKTLLAAQIAAGRSNEALSGLERHLNAHPDDQYALALRQVALRVLGDPRALSKADYERLTTAFELAPPQGRDRNDWLRAAAEALRALHPFSAEPLGQSIRSGAQAALDPRFAGDPSIDAVFDALSAPIQTYISDMAGRDDPMSRRAGSGFEIVGAWSVRLRAGGHHSDHIHPKGWVSSALYLETPAPSPDQPKAGWLRFGACRLGVGLELPPEHWIEPKPGTVALFPSWMWHGTEPFTGEGERLTIAFDVQPGIGSRQ</sequence>
<dbReference type="Gene3D" id="2.60.120.620">
    <property type="entry name" value="q2cbj1_9rhob like domain"/>
    <property type="match status" value="1"/>
</dbReference>
<dbReference type="InterPro" id="IPR012668">
    <property type="entry name" value="CHP02466"/>
</dbReference>
<evidence type="ECO:0000313" key="1">
    <source>
        <dbReference type="EMBL" id="MFC5342609.1"/>
    </source>
</evidence>
<name>A0ABW0FN05_9CAUL</name>
<accession>A0ABW0FN05</accession>
<protein>
    <submittedName>
        <fullName evidence="1">2OG-Fe(II) oxygenase</fullName>
    </submittedName>
</protein>
<reference evidence="2" key="1">
    <citation type="journal article" date="2019" name="Int. J. Syst. Evol. Microbiol.">
        <title>The Global Catalogue of Microorganisms (GCM) 10K type strain sequencing project: providing services to taxonomists for standard genome sequencing and annotation.</title>
        <authorList>
            <consortium name="The Broad Institute Genomics Platform"/>
            <consortium name="The Broad Institute Genome Sequencing Center for Infectious Disease"/>
            <person name="Wu L."/>
            <person name="Ma J."/>
        </authorList>
    </citation>
    <scope>NUCLEOTIDE SEQUENCE [LARGE SCALE GENOMIC DNA]</scope>
    <source>
        <strain evidence="2">JCM 12125</strain>
    </source>
</reference>
<dbReference type="Proteomes" id="UP001596152">
    <property type="component" value="Unassembled WGS sequence"/>
</dbReference>
<proteinExistence type="predicted"/>
<dbReference type="InterPro" id="IPR011990">
    <property type="entry name" value="TPR-like_helical_dom_sf"/>
</dbReference>
<dbReference type="Pfam" id="PF13759">
    <property type="entry name" value="2OG-FeII_Oxy_5"/>
    <property type="match status" value="1"/>
</dbReference>